<evidence type="ECO:0000313" key="3">
    <source>
        <dbReference type="Proteomes" id="UP000092993"/>
    </source>
</evidence>
<gene>
    <name evidence="2" type="ORF">A0H81_12845</name>
</gene>
<feature type="region of interest" description="Disordered" evidence="1">
    <location>
        <begin position="18"/>
        <end position="50"/>
    </location>
</feature>
<name>A0A1C7LW93_GRIFR</name>
<dbReference type="EMBL" id="LUGG01000025">
    <property type="protein sequence ID" value="OBZ67064.1"/>
    <property type="molecule type" value="Genomic_DNA"/>
</dbReference>
<protein>
    <submittedName>
        <fullName evidence="2">Uncharacterized protein</fullName>
    </submittedName>
</protein>
<sequence length="107" mass="11874">MKRPNKDLISGMSIMKRASTSTGKVVENVTRRSAHQSRQPRVAREDRWEDGQEMVGQVSWQWVVRSLGNPNVGSCVADAPPRNPRTTSFQMLCLLTAVDDGIHSGNP</sequence>
<evidence type="ECO:0000313" key="2">
    <source>
        <dbReference type="EMBL" id="OBZ67064.1"/>
    </source>
</evidence>
<organism evidence="2 3">
    <name type="scientific">Grifola frondosa</name>
    <name type="common">Maitake</name>
    <name type="synonym">Polyporus frondosus</name>
    <dbReference type="NCBI Taxonomy" id="5627"/>
    <lineage>
        <taxon>Eukaryota</taxon>
        <taxon>Fungi</taxon>
        <taxon>Dikarya</taxon>
        <taxon>Basidiomycota</taxon>
        <taxon>Agaricomycotina</taxon>
        <taxon>Agaricomycetes</taxon>
        <taxon>Polyporales</taxon>
        <taxon>Grifolaceae</taxon>
        <taxon>Grifola</taxon>
    </lineage>
</organism>
<comment type="caution">
    <text evidence="2">The sequence shown here is derived from an EMBL/GenBank/DDBJ whole genome shotgun (WGS) entry which is preliminary data.</text>
</comment>
<reference evidence="2 3" key="1">
    <citation type="submission" date="2016-03" db="EMBL/GenBank/DDBJ databases">
        <title>Whole genome sequencing of Grifola frondosa 9006-11.</title>
        <authorList>
            <person name="Min B."/>
            <person name="Park H."/>
            <person name="Kim J.-G."/>
            <person name="Cho H."/>
            <person name="Oh Y.-L."/>
            <person name="Kong W.-S."/>
            <person name="Choi I.-G."/>
        </authorList>
    </citation>
    <scope>NUCLEOTIDE SEQUENCE [LARGE SCALE GENOMIC DNA]</scope>
    <source>
        <strain evidence="2 3">9006-11</strain>
    </source>
</reference>
<evidence type="ECO:0000256" key="1">
    <source>
        <dbReference type="SAM" id="MobiDB-lite"/>
    </source>
</evidence>
<keyword evidence="3" id="KW-1185">Reference proteome</keyword>
<dbReference type="AlphaFoldDB" id="A0A1C7LW93"/>
<proteinExistence type="predicted"/>
<accession>A0A1C7LW93</accession>
<dbReference type="Proteomes" id="UP000092993">
    <property type="component" value="Unassembled WGS sequence"/>
</dbReference>